<keyword evidence="1" id="KW-0812">Transmembrane</keyword>
<feature type="transmembrane region" description="Helical" evidence="1">
    <location>
        <begin position="203"/>
        <end position="221"/>
    </location>
</feature>
<dbReference type="AlphaFoldDB" id="A0A1G8L3K6"/>
<dbReference type="Proteomes" id="UP000199705">
    <property type="component" value="Unassembled WGS sequence"/>
</dbReference>
<evidence type="ECO:0000313" key="2">
    <source>
        <dbReference type="EMBL" id="SDI50263.1"/>
    </source>
</evidence>
<dbReference type="STRING" id="551996.SAMN05192573_12229"/>
<keyword evidence="1" id="KW-1133">Transmembrane helix</keyword>
<keyword evidence="3" id="KW-1185">Reference proteome</keyword>
<evidence type="ECO:0000313" key="3">
    <source>
        <dbReference type="Proteomes" id="UP000199705"/>
    </source>
</evidence>
<protein>
    <submittedName>
        <fullName evidence="2">Uncharacterized protein</fullName>
    </submittedName>
</protein>
<sequence length="228" mass="25522">MIYLLWAKEPITINMNEFLLNGGAYVGNTKVSKPFAALKADTSVLKINLGLLGQLFFNADDIVQIEYASSIAGSGIKIIHNVSSYPKKVMFTANMPYNDIIENIKATGFFNKTANNQVQYYQVKKMQGQGRIPFKTAALIVFLAGWNIPLFAGFIKEGVGRAANYSLVSLLFVFFMIALTLFSPAFRALVLKEDREINDLKKSLYFLWFIVTIGGLMYAIISRVPFNK</sequence>
<evidence type="ECO:0000256" key="1">
    <source>
        <dbReference type="SAM" id="Phobius"/>
    </source>
</evidence>
<accession>A0A1G8L3K6</accession>
<feature type="transmembrane region" description="Helical" evidence="1">
    <location>
        <begin position="134"/>
        <end position="155"/>
    </location>
</feature>
<name>A0A1G8L3K6_9SPHI</name>
<keyword evidence="1" id="KW-0472">Membrane</keyword>
<proteinExistence type="predicted"/>
<gene>
    <name evidence="2" type="ORF">SAMN05192573_12229</name>
</gene>
<reference evidence="3" key="1">
    <citation type="submission" date="2016-10" db="EMBL/GenBank/DDBJ databases">
        <authorList>
            <person name="Varghese N."/>
            <person name="Submissions S."/>
        </authorList>
    </citation>
    <scope>NUCLEOTIDE SEQUENCE [LARGE SCALE GENOMIC DNA]</scope>
    <source>
        <strain evidence="3">Gh-67</strain>
    </source>
</reference>
<feature type="transmembrane region" description="Helical" evidence="1">
    <location>
        <begin position="167"/>
        <end position="191"/>
    </location>
</feature>
<dbReference type="EMBL" id="FNCG01000022">
    <property type="protein sequence ID" value="SDI50263.1"/>
    <property type="molecule type" value="Genomic_DNA"/>
</dbReference>
<organism evidence="2 3">
    <name type="scientific">Mucilaginibacter gossypii</name>
    <dbReference type="NCBI Taxonomy" id="551996"/>
    <lineage>
        <taxon>Bacteria</taxon>
        <taxon>Pseudomonadati</taxon>
        <taxon>Bacteroidota</taxon>
        <taxon>Sphingobacteriia</taxon>
        <taxon>Sphingobacteriales</taxon>
        <taxon>Sphingobacteriaceae</taxon>
        <taxon>Mucilaginibacter</taxon>
    </lineage>
</organism>